<dbReference type="Proteomes" id="UP000825002">
    <property type="component" value="Unassembled WGS sequence"/>
</dbReference>
<dbReference type="PANTHER" id="PTHR23110">
    <property type="entry name" value="BTB DOMAIN TRANSCRIPTION FACTOR"/>
    <property type="match status" value="1"/>
</dbReference>
<feature type="region of interest" description="Disordered" evidence="2">
    <location>
        <begin position="565"/>
        <end position="614"/>
    </location>
</feature>
<protein>
    <submittedName>
        <fullName evidence="4">Protein abrupt</fullName>
    </submittedName>
</protein>
<reference evidence="4 5" key="1">
    <citation type="submission" date="2020-10" db="EMBL/GenBank/DDBJ databases">
        <authorList>
            <person name="Klimov P.B."/>
            <person name="Dyachkov S.M."/>
            <person name="Chetverikov P.E."/>
        </authorList>
    </citation>
    <scope>NUCLEOTIDE SEQUENCE [LARGE SCALE GENOMIC DNA]</scope>
    <source>
        <strain evidence="4">BMOC 18-1129-001#AD2665</strain>
        <tissue evidence="4">Entire mites</tissue>
    </source>
</reference>
<feature type="compositionally biased region" description="Low complexity" evidence="2">
    <location>
        <begin position="335"/>
        <end position="348"/>
    </location>
</feature>
<dbReference type="Gene3D" id="3.30.710.10">
    <property type="entry name" value="Potassium Channel Kv1.1, Chain A"/>
    <property type="match status" value="1"/>
</dbReference>
<keyword evidence="1" id="KW-0539">Nucleus</keyword>
<dbReference type="SMART" id="SM00225">
    <property type="entry name" value="BTB"/>
    <property type="match status" value="1"/>
</dbReference>
<evidence type="ECO:0000256" key="1">
    <source>
        <dbReference type="ARBA" id="ARBA00023242"/>
    </source>
</evidence>
<gene>
    <name evidence="4" type="primary">ab</name>
    <name evidence="4" type="ORF">GZH46_00663</name>
</gene>
<dbReference type="Pfam" id="PF00651">
    <property type="entry name" value="BTB"/>
    <property type="match status" value="1"/>
</dbReference>
<dbReference type="SUPFAM" id="SSF54695">
    <property type="entry name" value="POZ domain"/>
    <property type="match status" value="1"/>
</dbReference>
<evidence type="ECO:0000313" key="4">
    <source>
        <dbReference type="EMBL" id="KAG9510779.1"/>
    </source>
</evidence>
<feature type="region of interest" description="Disordered" evidence="2">
    <location>
        <begin position="307"/>
        <end position="365"/>
    </location>
</feature>
<sequence>DGEFEDDHIQFELSVYEDACSKTHALLKLSERNQRYLAVLLQELKKRNERGLVIERVLGKLASFNHCYEGDFDDAMVPIVQDLANFIREFARDVNRELSDRIAYRREKLKWSLLSMMLYRERSKICRKYGLTIDVAKFVIEMKKNNIDVGITTDEKEDTRGMTSMMDDIKSARHKNLGYLVNPFAKTFGRLVKVSELSSKGEHATAFYNGALKKVCGLFSNLLVRRSGQPIVDVTLFYNWIFDLFARRNPRDRSRTHPLFEDIHRISSKFWSSNIHFYLMFGCRYMAETAVDPVGGVIKMPDNHQIETMSSTRLIPEEEEDDDNEGGEDDEEVMAAQQQHQSSTAHSSLADRHNRGLDSANQQHDLGRPDVTIACEGGSFNAHRTILSSRSCYLRRLLVEFSERYPSQQPVVILNDLKLGDIRSLINYMYNNKLNVPFEPSSSIEQAAKILCIDSLLGIRSEHATTYSTDVHRVIALDQRFDQMNDIELSTDSHQSHSFLPQSLANLDQGVAAVAAAAASAHQNTNQQQSLRATIPIHNLAQCGAGGSQSNINSALMHNYIEPSMAPSSANRKKQRKPASSRLPLSGTNNQHTFAQSNIIPSHQNRSSRAGNDSTFLEPSSHILMSNNFGRSDATLMLNNKKHKKSRHQHQPEIYMERLTRIPYQSYLSQDDEQQVQFATTYEEHTSRCCSYTSVGIDKASAEESCEAQSVPILQQNSLT</sequence>
<feature type="domain" description="BTB" evidence="3">
    <location>
        <begin position="369"/>
        <end position="438"/>
    </location>
</feature>
<feature type="compositionally biased region" description="Polar residues" evidence="2">
    <location>
        <begin position="586"/>
        <end position="614"/>
    </location>
</feature>
<evidence type="ECO:0000256" key="2">
    <source>
        <dbReference type="SAM" id="MobiDB-lite"/>
    </source>
</evidence>
<dbReference type="PROSITE" id="PS50097">
    <property type="entry name" value="BTB"/>
    <property type="match status" value="1"/>
</dbReference>
<comment type="caution">
    <text evidence="4">The sequence shown here is derived from an EMBL/GenBank/DDBJ whole genome shotgun (WGS) entry which is preliminary data.</text>
</comment>
<dbReference type="InterPro" id="IPR051095">
    <property type="entry name" value="Dros_DevTransReg"/>
</dbReference>
<dbReference type="InterPro" id="IPR000210">
    <property type="entry name" value="BTB/POZ_dom"/>
</dbReference>
<dbReference type="InterPro" id="IPR011333">
    <property type="entry name" value="SKP1/BTB/POZ_sf"/>
</dbReference>
<name>A0ABQ7SBI4_9ACAR</name>
<dbReference type="EMBL" id="JAIFTH010000076">
    <property type="protein sequence ID" value="KAG9510779.1"/>
    <property type="molecule type" value="Genomic_DNA"/>
</dbReference>
<accession>A0ABQ7SBI4</accession>
<organism evidence="4 5">
    <name type="scientific">Fragariocoptes setiger</name>
    <dbReference type="NCBI Taxonomy" id="1670756"/>
    <lineage>
        <taxon>Eukaryota</taxon>
        <taxon>Metazoa</taxon>
        <taxon>Ecdysozoa</taxon>
        <taxon>Arthropoda</taxon>
        <taxon>Chelicerata</taxon>
        <taxon>Arachnida</taxon>
        <taxon>Acari</taxon>
        <taxon>Acariformes</taxon>
        <taxon>Trombidiformes</taxon>
        <taxon>Prostigmata</taxon>
        <taxon>Eupodina</taxon>
        <taxon>Eriophyoidea</taxon>
        <taxon>Phytoptidae</taxon>
        <taxon>Fragariocoptes</taxon>
    </lineage>
</organism>
<dbReference type="PANTHER" id="PTHR23110:SF109">
    <property type="entry name" value="FI07618P-RELATED"/>
    <property type="match status" value="1"/>
</dbReference>
<evidence type="ECO:0000313" key="5">
    <source>
        <dbReference type="Proteomes" id="UP000825002"/>
    </source>
</evidence>
<proteinExistence type="predicted"/>
<feature type="non-terminal residue" evidence="4">
    <location>
        <position position="1"/>
    </location>
</feature>
<feature type="compositionally biased region" description="Acidic residues" evidence="2">
    <location>
        <begin position="317"/>
        <end position="333"/>
    </location>
</feature>
<evidence type="ECO:0000259" key="3">
    <source>
        <dbReference type="PROSITE" id="PS50097"/>
    </source>
</evidence>
<keyword evidence="5" id="KW-1185">Reference proteome</keyword>